<sequence length="62" mass="6438">MAVVLACSFGYAAGAVEQAAVGDPWPTAVRADVAGKPAPREAYMPAATRSEPSPPKRIEKLL</sequence>
<feature type="region of interest" description="Disordered" evidence="1">
    <location>
        <begin position="41"/>
        <end position="62"/>
    </location>
</feature>
<evidence type="ECO:0000313" key="3">
    <source>
        <dbReference type="Proteomes" id="UP000595197"/>
    </source>
</evidence>
<evidence type="ECO:0000256" key="1">
    <source>
        <dbReference type="SAM" id="MobiDB-lite"/>
    </source>
</evidence>
<dbReference type="Proteomes" id="UP000595197">
    <property type="component" value="Chromosome"/>
</dbReference>
<dbReference type="RefSeq" id="WP_201079611.1">
    <property type="nucleotide sequence ID" value="NZ_CP067420.1"/>
</dbReference>
<accession>A0ABX7BE72</accession>
<protein>
    <submittedName>
        <fullName evidence="2">Uncharacterized protein</fullName>
    </submittedName>
</protein>
<proteinExistence type="predicted"/>
<evidence type="ECO:0000313" key="2">
    <source>
        <dbReference type="EMBL" id="QQP91563.1"/>
    </source>
</evidence>
<organism evidence="2 3">
    <name type="scientific">Skermanella cutis</name>
    <dbReference type="NCBI Taxonomy" id="2775420"/>
    <lineage>
        <taxon>Bacteria</taxon>
        <taxon>Pseudomonadati</taxon>
        <taxon>Pseudomonadota</taxon>
        <taxon>Alphaproteobacteria</taxon>
        <taxon>Rhodospirillales</taxon>
        <taxon>Azospirillaceae</taxon>
        <taxon>Skermanella</taxon>
    </lineage>
</organism>
<name>A0ABX7BE72_9PROT</name>
<gene>
    <name evidence="2" type="ORF">IGS68_10295</name>
</gene>
<reference evidence="2" key="1">
    <citation type="submission" date="2021-02" db="EMBL/GenBank/DDBJ databases">
        <title>Skermanella TT6 skin isolate.</title>
        <authorList>
            <person name="Lee K."/>
            <person name="Ganzorig M."/>
        </authorList>
    </citation>
    <scope>NUCLEOTIDE SEQUENCE</scope>
    <source>
        <strain evidence="2">TT6</strain>
    </source>
</reference>
<keyword evidence="3" id="KW-1185">Reference proteome</keyword>
<dbReference type="EMBL" id="CP067420">
    <property type="protein sequence ID" value="QQP91563.1"/>
    <property type="molecule type" value="Genomic_DNA"/>
</dbReference>